<dbReference type="EMBL" id="VSSQ01001704">
    <property type="protein sequence ID" value="MPM10522.1"/>
    <property type="molecule type" value="Genomic_DNA"/>
</dbReference>
<gene>
    <name evidence="1" type="ORF">SDC9_56854</name>
</gene>
<sequence>MEEKTSAYYQRLHRQRLRELGLVKKEVWILPEYGTTLHRLEKLMRLPKAQAGSLTLHDKEEEDMETGSHSYWNVRSLAADLRESALAKDGKLQVEVLEGADASLLVTLPEFGDLPVHLALSGEQLVVESFLWSAADVEDRAGLNEQILRLQKLFPFATIALEPLGQGEGYVMFAALRSSASSDDIICEILALADNVIQVTEALVAYLPRAAQLA</sequence>
<protein>
    <recommendedName>
        <fullName evidence="2">DUF2170 domain-containing protein</fullName>
    </recommendedName>
</protein>
<accession>A0A644X2Y9</accession>
<comment type="caution">
    <text evidence="1">The sequence shown here is derived from an EMBL/GenBank/DDBJ whole genome shotgun (WGS) entry which is preliminary data.</text>
</comment>
<reference evidence="1" key="1">
    <citation type="submission" date="2019-08" db="EMBL/GenBank/DDBJ databases">
        <authorList>
            <person name="Kucharzyk K."/>
            <person name="Murdoch R.W."/>
            <person name="Higgins S."/>
            <person name="Loffler F."/>
        </authorList>
    </citation>
    <scope>NUCLEOTIDE SEQUENCE</scope>
</reference>
<proteinExistence type="predicted"/>
<evidence type="ECO:0008006" key="2">
    <source>
        <dbReference type="Google" id="ProtNLM"/>
    </source>
</evidence>
<evidence type="ECO:0000313" key="1">
    <source>
        <dbReference type="EMBL" id="MPM10522.1"/>
    </source>
</evidence>
<name>A0A644X2Y9_9ZZZZ</name>
<organism evidence="1">
    <name type="scientific">bioreactor metagenome</name>
    <dbReference type="NCBI Taxonomy" id="1076179"/>
    <lineage>
        <taxon>unclassified sequences</taxon>
        <taxon>metagenomes</taxon>
        <taxon>ecological metagenomes</taxon>
    </lineage>
</organism>
<dbReference type="InterPro" id="IPR019231">
    <property type="entry name" value="DUF2170"/>
</dbReference>
<dbReference type="Pfam" id="PF09938">
    <property type="entry name" value="DUF2170"/>
    <property type="match status" value="1"/>
</dbReference>
<dbReference type="AlphaFoldDB" id="A0A644X2Y9"/>